<dbReference type="EMBL" id="JABBGJ010000040">
    <property type="protein sequence ID" value="NMM02426.1"/>
    <property type="molecule type" value="Genomic_DNA"/>
</dbReference>
<dbReference type="Proteomes" id="UP000544134">
    <property type="component" value="Unassembled WGS sequence"/>
</dbReference>
<dbReference type="RefSeq" id="WP_169489219.1">
    <property type="nucleotide sequence ID" value="NZ_JABBGJ010000040.1"/>
</dbReference>
<name>A0A848INC0_9BURK</name>
<reference evidence="2 3" key="1">
    <citation type="submission" date="2020-04" db="EMBL/GenBank/DDBJ databases">
        <title>Paraburkholderia sp. RP-4-7 isolated from soil.</title>
        <authorList>
            <person name="Dahal R.H."/>
        </authorList>
    </citation>
    <scope>NUCLEOTIDE SEQUENCE [LARGE SCALE GENOMIC DNA]</scope>
    <source>
        <strain evidence="2 3">RP-4-7</strain>
    </source>
</reference>
<feature type="region of interest" description="Disordered" evidence="1">
    <location>
        <begin position="303"/>
        <end position="330"/>
    </location>
</feature>
<dbReference type="SUPFAM" id="SSF46785">
    <property type="entry name" value="Winged helix' DNA-binding domain"/>
    <property type="match status" value="1"/>
</dbReference>
<evidence type="ECO:0000256" key="1">
    <source>
        <dbReference type="SAM" id="MobiDB-lite"/>
    </source>
</evidence>
<evidence type="ECO:0000313" key="3">
    <source>
        <dbReference type="Proteomes" id="UP000544134"/>
    </source>
</evidence>
<evidence type="ECO:0000313" key="2">
    <source>
        <dbReference type="EMBL" id="NMM02426.1"/>
    </source>
</evidence>
<dbReference type="InterPro" id="IPR036390">
    <property type="entry name" value="WH_DNA-bd_sf"/>
</dbReference>
<protein>
    <submittedName>
        <fullName evidence="2">Uncharacterized protein</fullName>
    </submittedName>
</protein>
<proteinExistence type="predicted"/>
<gene>
    <name evidence="2" type="ORF">HHL24_31450</name>
</gene>
<sequence length="330" mass="37142">MTLGVLAFSGQVTIVDQEGKHEATMFRFLCAYAGAGGKKLLPFGIGGGLKTLYCCDLFYEAELDQRKERVTNRDPCQRTRDLANENLLFYWLELEQKSRYEQSLLTHGGQRRLLEQVQRYSIRLLIIDCEEDWTLVAGKETAEYASASFSELLEELTSQGVSVLIFTSGAKGRKAIPTLLGSLPGNRVSIKEDKNHPMTGGLRLLISREASHDGSSVPRKFVWWSKIEAGNFEFSCREEHFDDQRSPVREVQDERRERIKTLIAAGVTTQKELAERLDCDPATVNRDIRKLFKHGEVVMHPTTKKLSLPGSVPADDEDDSADAAQGELWD</sequence>
<comment type="caution">
    <text evidence="2">The sequence shown here is derived from an EMBL/GenBank/DDBJ whole genome shotgun (WGS) entry which is preliminary data.</text>
</comment>
<accession>A0A848INC0</accession>
<keyword evidence="3" id="KW-1185">Reference proteome</keyword>
<organism evidence="2 3">
    <name type="scientific">Paraburkholderia polaris</name>
    <dbReference type="NCBI Taxonomy" id="2728848"/>
    <lineage>
        <taxon>Bacteria</taxon>
        <taxon>Pseudomonadati</taxon>
        <taxon>Pseudomonadota</taxon>
        <taxon>Betaproteobacteria</taxon>
        <taxon>Burkholderiales</taxon>
        <taxon>Burkholderiaceae</taxon>
        <taxon>Paraburkholderia</taxon>
    </lineage>
</organism>
<dbReference type="AlphaFoldDB" id="A0A848INC0"/>